<feature type="compositionally biased region" description="Basic and acidic residues" evidence="6">
    <location>
        <begin position="69"/>
        <end position="82"/>
    </location>
</feature>
<dbReference type="AlphaFoldDB" id="A0AAW1XXL6"/>
<dbReference type="Proteomes" id="UP001457282">
    <property type="component" value="Unassembled WGS sequence"/>
</dbReference>
<dbReference type="PANTHER" id="PTHR34269:SF11">
    <property type="entry name" value="B3 DOMAIN PROTEIN"/>
    <property type="match status" value="1"/>
</dbReference>
<dbReference type="CDD" id="cd10017">
    <property type="entry name" value="B3_DNA"/>
    <property type="match status" value="1"/>
</dbReference>
<keyword evidence="4" id="KW-0804">Transcription</keyword>
<evidence type="ECO:0000256" key="2">
    <source>
        <dbReference type="ARBA" id="ARBA00023015"/>
    </source>
</evidence>
<protein>
    <recommendedName>
        <fullName evidence="7">TF-B3 domain-containing protein</fullName>
    </recommendedName>
</protein>
<dbReference type="GO" id="GO:0003677">
    <property type="term" value="F:DNA binding"/>
    <property type="evidence" value="ECO:0007669"/>
    <property type="project" value="UniProtKB-KW"/>
</dbReference>
<proteinExistence type="predicted"/>
<evidence type="ECO:0000259" key="7">
    <source>
        <dbReference type="SMART" id="SM01019"/>
    </source>
</evidence>
<evidence type="ECO:0000256" key="5">
    <source>
        <dbReference type="ARBA" id="ARBA00023242"/>
    </source>
</evidence>
<keyword evidence="9" id="KW-1185">Reference proteome</keyword>
<feature type="domain" description="TF-B3" evidence="7">
    <location>
        <begin position="223"/>
        <end position="334"/>
    </location>
</feature>
<feature type="compositionally biased region" description="Polar residues" evidence="6">
    <location>
        <begin position="1"/>
        <end position="10"/>
    </location>
</feature>
<keyword evidence="5" id="KW-0539">Nucleus</keyword>
<sequence>MEEEPSNTLNLIDRLTGEVKSPSVASCSNFDPSDEEEPSKTLDLIDKLTGDMKSPTVASRSNSDPSEEEPSKTLDLIDKLTGEVKSPSVPSRSNSDPSEEEPSKTLDLIGKLTGEVKSPSVASSSNSDPSEHHRQLCAEAATFTLHQSWRQPQPCVTKKRKRKEIVREEEGESAAPPINYSKRRKVILCDDENNKDDEDKRVTLTVGQPQVLRGRSDPAMFKIKKNLMPSDLGNLSRLLVPKGMVKNHVLPLLGEELVQRVWSPAGLRVTVEDEVWETDYELTFKYLKSSSSYVFNGNWISHFVKRLDLKKDDEIGFYWDTLNSKFHFSVLKLANQAEVAPVLQAYRGAQ</sequence>
<feature type="compositionally biased region" description="Basic and acidic residues" evidence="6">
    <location>
        <begin position="38"/>
        <end position="50"/>
    </location>
</feature>
<dbReference type="SMART" id="SM01019">
    <property type="entry name" value="B3"/>
    <property type="match status" value="1"/>
</dbReference>
<dbReference type="GO" id="GO:0005634">
    <property type="term" value="C:nucleus"/>
    <property type="evidence" value="ECO:0007669"/>
    <property type="project" value="UniProtKB-SubCell"/>
</dbReference>
<dbReference type="InterPro" id="IPR051442">
    <property type="entry name" value="B3_domain"/>
</dbReference>
<evidence type="ECO:0000256" key="4">
    <source>
        <dbReference type="ARBA" id="ARBA00023163"/>
    </source>
</evidence>
<comment type="caution">
    <text evidence="8">The sequence shown here is derived from an EMBL/GenBank/DDBJ whole genome shotgun (WGS) entry which is preliminary data.</text>
</comment>
<evidence type="ECO:0000256" key="3">
    <source>
        <dbReference type="ARBA" id="ARBA00023125"/>
    </source>
</evidence>
<dbReference type="InterPro" id="IPR003340">
    <property type="entry name" value="B3_DNA-bd"/>
</dbReference>
<feature type="compositionally biased region" description="Low complexity" evidence="6">
    <location>
        <begin position="118"/>
        <end position="128"/>
    </location>
</feature>
<evidence type="ECO:0000313" key="9">
    <source>
        <dbReference type="Proteomes" id="UP001457282"/>
    </source>
</evidence>
<dbReference type="InterPro" id="IPR015300">
    <property type="entry name" value="DNA-bd_pseudobarrel_sf"/>
</dbReference>
<accession>A0AAW1XXL6</accession>
<dbReference type="PANTHER" id="PTHR34269">
    <property type="entry name" value="TRANSCRIPTION FACTOR B3-DOMAIN FAMILY-RELATED"/>
    <property type="match status" value="1"/>
</dbReference>
<name>A0AAW1XXL6_RUBAR</name>
<feature type="region of interest" description="Disordered" evidence="6">
    <location>
        <begin position="1"/>
        <end position="133"/>
    </location>
</feature>
<gene>
    <name evidence="8" type="ORF">M0R45_018012</name>
</gene>
<keyword evidence="2" id="KW-0805">Transcription regulation</keyword>
<reference evidence="8 9" key="1">
    <citation type="journal article" date="2023" name="G3 (Bethesda)">
        <title>A chromosome-length genome assembly and annotation of blackberry (Rubus argutus, cv. 'Hillquist').</title>
        <authorList>
            <person name="Bruna T."/>
            <person name="Aryal R."/>
            <person name="Dudchenko O."/>
            <person name="Sargent D.J."/>
            <person name="Mead D."/>
            <person name="Buti M."/>
            <person name="Cavallini A."/>
            <person name="Hytonen T."/>
            <person name="Andres J."/>
            <person name="Pham M."/>
            <person name="Weisz D."/>
            <person name="Mascagni F."/>
            <person name="Usai G."/>
            <person name="Natali L."/>
            <person name="Bassil N."/>
            <person name="Fernandez G.E."/>
            <person name="Lomsadze A."/>
            <person name="Armour M."/>
            <person name="Olukolu B."/>
            <person name="Poorten T."/>
            <person name="Britton C."/>
            <person name="Davik J."/>
            <person name="Ashrafi H."/>
            <person name="Aiden E.L."/>
            <person name="Borodovsky M."/>
            <person name="Worthington M."/>
        </authorList>
    </citation>
    <scope>NUCLEOTIDE SEQUENCE [LARGE SCALE GENOMIC DNA]</scope>
    <source>
        <strain evidence="8">PI 553951</strain>
    </source>
</reference>
<organism evidence="8 9">
    <name type="scientific">Rubus argutus</name>
    <name type="common">Southern blackberry</name>
    <dbReference type="NCBI Taxonomy" id="59490"/>
    <lineage>
        <taxon>Eukaryota</taxon>
        <taxon>Viridiplantae</taxon>
        <taxon>Streptophyta</taxon>
        <taxon>Embryophyta</taxon>
        <taxon>Tracheophyta</taxon>
        <taxon>Spermatophyta</taxon>
        <taxon>Magnoliopsida</taxon>
        <taxon>eudicotyledons</taxon>
        <taxon>Gunneridae</taxon>
        <taxon>Pentapetalae</taxon>
        <taxon>rosids</taxon>
        <taxon>fabids</taxon>
        <taxon>Rosales</taxon>
        <taxon>Rosaceae</taxon>
        <taxon>Rosoideae</taxon>
        <taxon>Rosoideae incertae sedis</taxon>
        <taxon>Rubus</taxon>
    </lineage>
</organism>
<evidence type="ECO:0000256" key="1">
    <source>
        <dbReference type="ARBA" id="ARBA00004123"/>
    </source>
</evidence>
<evidence type="ECO:0000256" key="6">
    <source>
        <dbReference type="SAM" id="MobiDB-lite"/>
    </source>
</evidence>
<dbReference type="SUPFAM" id="SSF101936">
    <property type="entry name" value="DNA-binding pseudobarrel domain"/>
    <property type="match status" value="1"/>
</dbReference>
<comment type="subcellular location">
    <subcellularLocation>
        <location evidence="1">Nucleus</location>
    </subcellularLocation>
</comment>
<dbReference type="EMBL" id="JBEDUW010000003">
    <property type="protein sequence ID" value="KAK9941409.1"/>
    <property type="molecule type" value="Genomic_DNA"/>
</dbReference>
<keyword evidence="3" id="KW-0238">DNA-binding</keyword>
<dbReference type="Gene3D" id="2.40.330.10">
    <property type="entry name" value="DNA-binding pseudobarrel domain"/>
    <property type="match status" value="1"/>
</dbReference>
<evidence type="ECO:0000313" key="8">
    <source>
        <dbReference type="EMBL" id="KAK9941409.1"/>
    </source>
</evidence>